<proteinExistence type="predicted"/>
<accession>A0A8H3M9X4</accession>
<dbReference type="EMBL" id="BLAL01000285">
    <property type="protein sequence ID" value="GET00422.1"/>
    <property type="molecule type" value="Genomic_DNA"/>
</dbReference>
<dbReference type="AlphaFoldDB" id="A0A8H3M9X4"/>
<protein>
    <submittedName>
        <fullName evidence="1">Uncharacterized protein</fullName>
    </submittedName>
</protein>
<comment type="caution">
    <text evidence="1">The sequence shown here is derived from an EMBL/GenBank/DDBJ whole genome shotgun (WGS) entry which is preliminary data.</text>
</comment>
<sequence>MSKYTFTYHTIFKNQSDGIADLISAQKNLKYLKLKQYSHIKGLMYKELPNAYTVTKLVYYVLGKYDTSLSFISKFTNLQQLILTFIFSEDFALLQYVNFPQLQFLKIRYMDLTPSYEPLVNFLEINGSHLREFH</sequence>
<name>A0A8H3M9X4_9GLOM</name>
<dbReference type="InterPro" id="IPR032675">
    <property type="entry name" value="LRR_dom_sf"/>
</dbReference>
<organism evidence="1 2">
    <name type="scientific">Rhizophagus clarus</name>
    <dbReference type="NCBI Taxonomy" id="94130"/>
    <lineage>
        <taxon>Eukaryota</taxon>
        <taxon>Fungi</taxon>
        <taxon>Fungi incertae sedis</taxon>
        <taxon>Mucoromycota</taxon>
        <taxon>Glomeromycotina</taxon>
        <taxon>Glomeromycetes</taxon>
        <taxon>Glomerales</taxon>
        <taxon>Glomeraceae</taxon>
        <taxon>Rhizophagus</taxon>
    </lineage>
</organism>
<evidence type="ECO:0000313" key="1">
    <source>
        <dbReference type="EMBL" id="GET00422.1"/>
    </source>
</evidence>
<dbReference type="SUPFAM" id="SSF52047">
    <property type="entry name" value="RNI-like"/>
    <property type="match status" value="1"/>
</dbReference>
<reference evidence="1" key="1">
    <citation type="submission" date="2019-10" db="EMBL/GenBank/DDBJ databases">
        <title>Conservation and host-specific expression of non-tandemly repeated heterogenous ribosome RNA gene in arbuscular mycorrhizal fungi.</title>
        <authorList>
            <person name="Maeda T."/>
            <person name="Kobayashi Y."/>
            <person name="Nakagawa T."/>
            <person name="Ezawa T."/>
            <person name="Yamaguchi K."/>
            <person name="Bino T."/>
            <person name="Nishimoto Y."/>
            <person name="Shigenobu S."/>
            <person name="Kawaguchi M."/>
        </authorList>
    </citation>
    <scope>NUCLEOTIDE SEQUENCE</scope>
    <source>
        <strain evidence="1">HR1</strain>
    </source>
</reference>
<gene>
    <name evidence="1" type="ORF">RCL2_002687700</name>
</gene>
<dbReference type="Proteomes" id="UP000615446">
    <property type="component" value="Unassembled WGS sequence"/>
</dbReference>
<dbReference type="Gene3D" id="3.80.10.10">
    <property type="entry name" value="Ribonuclease Inhibitor"/>
    <property type="match status" value="1"/>
</dbReference>
<evidence type="ECO:0000313" key="2">
    <source>
        <dbReference type="Proteomes" id="UP000615446"/>
    </source>
</evidence>